<sequence length="376" mass="41383">MSEASDEVSSTMNNIASFAADYSEARDKFLSAARLADAQTFRYDNPTKGPKGESLSTDVAWVGPADATKVMVTISSTHGIEGYCGSGFQVDWLAGIGAAGLPKGTAVLFVHAINPYGFAWTRRVTEEGNDLNRNYVDHSRPYPVNEGYLEIADDLVPADFSEQGRAAADARLAAYRRKVGDIEFFRAVSGGQYSHADGMFYGGGGPAWSNRTLHAIVDRYLKGRQDVAVVDFHTGLGPYGYGEPITHYDIGTGGSRRVRNFWGESVTESKRGQTASQARDGLGHYGLNRVLKEPQTRLTMCTLEYGTFDRESGQKAFRADHWLHKYGDPLGKEAEAVRKAMRRQFYPETDDWKEAVLFRGHQVVRQAIAGLQRGAL</sequence>
<gene>
    <name evidence="1" type="ORF">KQ910_25795</name>
</gene>
<name>A0ABS6IRL9_9HYPH</name>
<keyword evidence="2" id="KW-1185">Reference proteome</keyword>
<accession>A0ABS6IRL9</accession>
<organism evidence="1 2">
    <name type="scientific">Reyranella humidisoli</name>
    <dbReference type="NCBI Taxonomy" id="2849149"/>
    <lineage>
        <taxon>Bacteria</taxon>
        <taxon>Pseudomonadati</taxon>
        <taxon>Pseudomonadota</taxon>
        <taxon>Alphaproteobacteria</taxon>
        <taxon>Hyphomicrobiales</taxon>
        <taxon>Reyranellaceae</taxon>
        <taxon>Reyranella</taxon>
    </lineage>
</organism>
<proteinExistence type="predicted"/>
<dbReference type="EMBL" id="JAHOPB010000003">
    <property type="protein sequence ID" value="MBU8877208.1"/>
    <property type="molecule type" value="Genomic_DNA"/>
</dbReference>
<dbReference type="Proteomes" id="UP000727907">
    <property type="component" value="Unassembled WGS sequence"/>
</dbReference>
<evidence type="ECO:0000313" key="1">
    <source>
        <dbReference type="EMBL" id="MBU8877208.1"/>
    </source>
</evidence>
<reference evidence="1 2" key="1">
    <citation type="submission" date="2021-06" db="EMBL/GenBank/DDBJ databases">
        <authorList>
            <person name="Lee D.H."/>
        </authorList>
    </citation>
    <scope>NUCLEOTIDE SEQUENCE [LARGE SCALE GENOMIC DNA]</scope>
    <source>
        <strain evidence="1 2">MMS21-HV4-11</strain>
    </source>
</reference>
<protein>
    <submittedName>
        <fullName evidence="1">M14 family metallopeptidase</fullName>
    </submittedName>
</protein>
<evidence type="ECO:0000313" key="2">
    <source>
        <dbReference type="Proteomes" id="UP000727907"/>
    </source>
</evidence>
<dbReference type="RefSeq" id="WP_216966713.1">
    <property type="nucleotide sequence ID" value="NZ_JAHOPB010000003.1"/>
</dbReference>
<dbReference type="InterPro" id="IPR021259">
    <property type="entry name" value="DUF2817"/>
</dbReference>
<comment type="caution">
    <text evidence="1">The sequence shown here is derived from an EMBL/GenBank/DDBJ whole genome shotgun (WGS) entry which is preliminary data.</text>
</comment>
<dbReference type="CDD" id="cd06233">
    <property type="entry name" value="M14-like"/>
    <property type="match status" value="1"/>
</dbReference>
<dbReference type="Pfam" id="PF10994">
    <property type="entry name" value="DUF2817"/>
    <property type="match status" value="1"/>
</dbReference>